<name>A0A922P051_9HYPH</name>
<proteinExistence type="predicted"/>
<dbReference type="EMBL" id="JOKJ01000014">
    <property type="protein sequence ID" value="KEQ07003.1"/>
    <property type="molecule type" value="Genomic_DNA"/>
</dbReference>
<organism evidence="1 2">
    <name type="scientific">Pseudorhizobium pelagicum</name>
    <dbReference type="NCBI Taxonomy" id="1509405"/>
    <lineage>
        <taxon>Bacteria</taxon>
        <taxon>Pseudomonadati</taxon>
        <taxon>Pseudomonadota</taxon>
        <taxon>Alphaproteobacteria</taxon>
        <taxon>Hyphomicrobiales</taxon>
        <taxon>Rhizobiaceae</taxon>
        <taxon>Rhizobium/Agrobacterium group</taxon>
        <taxon>Pseudorhizobium</taxon>
    </lineage>
</organism>
<dbReference type="RefSeq" id="WP_037167395.1">
    <property type="nucleotide sequence ID" value="NZ_CAJXID010000032.1"/>
</dbReference>
<comment type="caution">
    <text evidence="1">The sequence shown here is derived from an EMBL/GenBank/DDBJ whole genome shotgun (WGS) entry which is preliminary data.</text>
</comment>
<evidence type="ECO:0000313" key="1">
    <source>
        <dbReference type="EMBL" id="KEQ07003.1"/>
    </source>
</evidence>
<protein>
    <submittedName>
        <fullName evidence="1">Uncharacterized protein</fullName>
    </submittedName>
</protein>
<sequence length="77" mass="8634">MTLKVDVGDADLTELLAKVEAGEDVVLLRDQMPIAIISGMKSFANRAELIETIIRERAGRKPVTQEEIAEWKQIGRR</sequence>
<dbReference type="Proteomes" id="UP000052167">
    <property type="component" value="Unassembled WGS sequence"/>
</dbReference>
<accession>A0A922P051</accession>
<dbReference type="OrthoDB" id="9800503at2"/>
<keyword evidence="2" id="KW-1185">Reference proteome</keyword>
<evidence type="ECO:0000313" key="2">
    <source>
        <dbReference type="Proteomes" id="UP000052167"/>
    </source>
</evidence>
<dbReference type="AlphaFoldDB" id="A0A922P051"/>
<gene>
    <name evidence="1" type="ORF">GV68_05975</name>
</gene>
<reference evidence="1 2" key="1">
    <citation type="submission" date="2014-06" db="EMBL/GenBank/DDBJ databases">
        <title>Rhizobium pelagicum/R2-400B4.</title>
        <authorList>
            <person name="Kimes N.E."/>
            <person name="Lopez-Perez M."/>
        </authorList>
    </citation>
    <scope>NUCLEOTIDE SEQUENCE [LARGE SCALE GENOMIC DNA]</scope>
    <source>
        <strain evidence="1 2">R2-400B4</strain>
    </source>
</reference>